<keyword evidence="1" id="KW-1185">Reference proteome</keyword>
<protein>
    <submittedName>
        <fullName evidence="2">Uncharacterized protein LOC142173857</fullName>
    </submittedName>
</protein>
<name>A0AC58TF28_TOBAC</name>
<dbReference type="RefSeq" id="XP_075095833.1">
    <property type="nucleotide sequence ID" value="XM_075239732.1"/>
</dbReference>
<evidence type="ECO:0000313" key="1">
    <source>
        <dbReference type="Proteomes" id="UP000790787"/>
    </source>
</evidence>
<evidence type="ECO:0000313" key="2">
    <source>
        <dbReference type="RefSeq" id="XP_075095833.1"/>
    </source>
</evidence>
<reference evidence="1" key="1">
    <citation type="journal article" date="2014" name="Nat. Commun.">
        <title>The tobacco genome sequence and its comparison with those of tomato and potato.</title>
        <authorList>
            <person name="Sierro N."/>
            <person name="Battey J.N."/>
            <person name="Ouadi S."/>
            <person name="Bakaher N."/>
            <person name="Bovet L."/>
            <person name="Willig A."/>
            <person name="Goepfert S."/>
            <person name="Peitsch M.C."/>
            <person name="Ivanov N.V."/>
        </authorList>
    </citation>
    <scope>NUCLEOTIDE SEQUENCE [LARGE SCALE GENOMIC DNA]</scope>
</reference>
<accession>A0AC58TF28</accession>
<reference evidence="2" key="2">
    <citation type="submission" date="2025-08" db="UniProtKB">
        <authorList>
            <consortium name="RefSeq"/>
        </authorList>
    </citation>
    <scope>IDENTIFICATION</scope>
    <source>
        <tissue evidence="2">Leaf</tissue>
    </source>
</reference>
<dbReference type="Proteomes" id="UP000790787">
    <property type="component" value="Chromosome 2"/>
</dbReference>
<sequence>MDDRIGVNPITMGEVVDFQDCVNTCEWIELPKQGSRYTWNDRHGDQRIFFKIDWVFVNRDWMDQMLAYNTIILPEGMSDHCPISVKLTNAPMLRRRPFKLCNNWAQHPQFLTKEVVHTEAANIARIFVEYYQELLGKKTQGRLRAFRSFLINGPTLSVEQQLQLVQPYEAKDVKDALFSIDKNKSPGPDGYGSEFFEASWGIIGAEITKAMLKFFNNGQLLKQINSTMIALIPKVEVPQYARKEVWASNES</sequence>
<gene>
    <name evidence="2" type="primary">LOC142173857</name>
</gene>
<organism evidence="1 2">
    <name type="scientific">Nicotiana tabacum</name>
    <name type="common">Common tobacco</name>
    <dbReference type="NCBI Taxonomy" id="4097"/>
    <lineage>
        <taxon>Eukaryota</taxon>
        <taxon>Viridiplantae</taxon>
        <taxon>Streptophyta</taxon>
        <taxon>Embryophyta</taxon>
        <taxon>Tracheophyta</taxon>
        <taxon>Spermatophyta</taxon>
        <taxon>Magnoliopsida</taxon>
        <taxon>eudicotyledons</taxon>
        <taxon>Gunneridae</taxon>
        <taxon>Pentapetalae</taxon>
        <taxon>asterids</taxon>
        <taxon>lamiids</taxon>
        <taxon>Solanales</taxon>
        <taxon>Solanaceae</taxon>
        <taxon>Nicotianoideae</taxon>
        <taxon>Nicotianeae</taxon>
        <taxon>Nicotiana</taxon>
    </lineage>
</organism>
<proteinExistence type="predicted"/>